<reference evidence="3" key="1">
    <citation type="journal article" date="2019" name="Int. J. Syst. Evol. Microbiol.">
        <title>The Global Catalogue of Microorganisms (GCM) 10K type strain sequencing project: providing services to taxonomists for standard genome sequencing and annotation.</title>
        <authorList>
            <consortium name="The Broad Institute Genomics Platform"/>
            <consortium name="The Broad Institute Genome Sequencing Center for Infectious Disease"/>
            <person name="Wu L."/>
            <person name="Ma J."/>
        </authorList>
    </citation>
    <scope>NUCLEOTIDE SEQUENCE [LARGE SCALE GENOMIC DNA]</scope>
    <source>
        <strain evidence="3">JCM 16898</strain>
    </source>
</reference>
<name>A0ABP6XKE3_9PSEU</name>
<proteinExistence type="predicted"/>
<evidence type="ECO:0000256" key="1">
    <source>
        <dbReference type="SAM" id="MobiDB-lite"/>
    </source>
</evidence>
<evidence type="ECO:0000313" key="2">
    <source>
        <dbReference type="EMBL" id="GAA3567497.1"/>
    </source>
</evidence>
<organism evidence="2 3">
    <name type="scientific">Amycolatopsis ultiminotia</name>
    <dbReference type="NCBI Taxonomy" id="543629"/>
    <lineage>
        <taxon>Bacteria</taxon>
        <taxon>Bacillati</taxon>
        <taxon>Actinomycetota</taxon>
        <taxon>Actinomycetes</taxon>
        <taxon>Pseudonocardiales</taxon>
        <taxon>Pseudonocardiaceae</taxon>
        <taxon>Amycolatopsis</taxon>
    </lineage>
</organism>
<protein>
    <submittedName>
        <fullName evidence="2">Uncharacterized protein</fullName>
    </submittedName>
</protein>
<dbReference type="EMBL" id="BAAAZN010000014">
    <property type="protein sequence ID" value="GAA3567497.1"/>
    <property type="molecule type" value="Genomic_DNA"/>
</dbReference>
<sequence>MHNLAGLVTLGAQAMGLASTADFPLMASTRTTFVCSHEGRPVEEVTVGEDSAVPDHQPAPRTGEPS</sequence>
<keyword evidence="3" id="KW-1185">Reference proteome</keyword>
<feature type="region of interest" description="Disordered" evidence="1">
    <location>
        <begin position="42"/>
        <end position="66"/>
    </location>
</feature>
<dbReference type="Proteomes" id="UP001500689">
    <property type="component" value="Unassembled WGS sequence"/>
</dbReference>
<evidence type="ECO:0000313" key="3">
    <source>
        <dbReference type="Proteomes" id="UP001500689"/>
    </source>
</evidence>
<gene>
    <name evidence="2" type="ORF">GCM10022222_59310</name>
</gene>
<accession>A0ABP6XKE3</accession>
<comment type="caution">
    <text evidence="2">The sequence shown here is derived from an EMBL/GenBank/DDBJ whole genome shotgun (WGS) entry which is preliminary data.</text>
</comment>